<dbReference type="SMART" id="SM00382">
    <property type="entry name" value="AAA"/>
    <property type="match status" value="1"/>
</dbReference>
<evidence type="ECO:0000256" key="5">
    <source>
        <dbReference type="ARBA" id="ARBA00022840"/>
    </source>
</evidence>
<organism evidence="15 16">
    <name type="scientific">Peredibacter starrii</name>
    <dbReference type="NCBI Taxonomy" id="28202"/>
    <lineage>
        <taxon>Bacteria</taxon>
        <taxon>Pseudomonadati</taxon>
        <taxon>Bdellovibrionota</taxon>
        <taxon>Bacteriovoracia</taxon>
        <taxon>Bacteriovoracales</taxon>
        <taxon>Bacteriovoracaceae</taxon>
        <taxon>Peredibacter</taxon>
    </lineage>
</organism>
<keyword evidence="10" id="KW-0963">Cytoplasm</keyword>
<dbReference type="CDD" id="cd00983">
    <property type="entry name" value="RecA"/>
    <property type="match status" value="1"/>
</dbReference>
<evidence type="ECO:0000256" key="3">
    <source>
        <dbReference type="ARBA" id="ARBA00022741"/>
    </source>
</evidence>
<keyword evidence="7 10" id="KW-0233">DNA recombination</keyword>
<keyword evidence="5 10" id="KW-0067">ATP-binding</keyword>
<protein>
    <recommendedName>
        <fullName evidence="2 10">Protein RecA</fullName>
    </recommendedName>
    <alternativeName>
        <fullName evidence="10 11">Recombinase A</fullName>
    </alternativeName>
</protein>
<keyword evidence="16" id="KW-1185">Reference proteome</keyword>
<evidence type="ECO:0000256" key="7">
    <source>
        <dbReference type="ARBA" id="ARBA00023172"/>
    </source>
</evidence>
<comment type="similarity">
    <text evidence="1 10 12">Belongs to the RecA family.</text>
</comment>
<dbReference type="GO" id="GO:0140664">
    <property type="term" value="F:ATP-dependent DNA damage sensor activity"/>
    <property type="evidence" value="ECO:0007669"/>
    <property type="project" value="InterPro"/>
</dbReference>
<dbReference type="PRINTS" id="PR00142">
    <property type="entry name" value="RECA"/>
</dbReference>
<evidence type="ECO:0000259" key="13">
    <source>
        <dbReference type="PROSITE" id="PS50162"/>
    </source>
</evidence>
<dbReference type="KEGG" id="psti:SOO65_02295"/>
<dbReference type="InterPro" id="IPR049428">
    <property type="entry name" value="RecA-like_N"/>
</dbReference>
<comment type="subcellular location">
    <subcellularLocation>
        <location evidence="10">Cytoplasm</location>
    </subcellularLocation>
</comment>
<keyword evidence="4 10" id="KW-0227">DNA damage</keyword>
<dbReference type="PANTHER" id="PTHR45900">
    <property type="entry name" value="RECA"/>
    <property type="match status" value="1"/>
</dbReference>
<dbReference type="SUPFAM" id="SSF54752">
    <property type="entry name" value="RecA protein, C-terminal domain"/>
    <property type="match status" value="1"/>
</dbReference>
<dbReference type="SUPFAM" id="SSF52540">
    <property type="entry name" value="P-loop containing nucleoside triphosphate hydrolases"/>
    <property type="match status" value="1"/>
</dbReference>
<dbReference type="NCBIfam" id="TIGR02012">
    <property type="entry name" value="tigrfam_recA"/>
    <property type="match status" value="1"/>
</dbReference>
<dbReference type="PROSITE" id="PS00321">
    <property type="entry name" value="RECA_1"/>
    <property type="match status" value="1"/>
</dbReference>
<evidence type="ECO:0000313" key="15">
    <source>
        <dbReference type="EMBL" id="WPU65570.1"/>
    </source>
</evidence>
<dbReference type="RefSeq" id="WP_321396299.1">
    <property type="nucleotide sequence ID" value="NZ_CP139487.1"/>
</dbReference>
<dbReference type="GO" id="GO:0006281">
    <property type="term" value="P:DNA repair"/>
    <property type="evidence" value="ECO:0007669"/>
    <property type="project" value="UniProtKB-UniRule"/>
</dbReference>
<dbReference type="InterPro" id="IPR003593">
    <property type="entry name" value="AAA+_ATPase"/>
</dbReference>
<keyword evidence="6 10" id="KW-0238">DNA-binding</keyword>
<evidence type="ECO:0000256" key="11">
    <source>
        <dbReference type="RuleBase" id="RU000526"/>
    </source>
</evidence>
<feature type="binding site" evidence="10">
    <location>
        <begin position="75"/>
        <end position="82"/>
    </location>
    <ligand>
        <name>ATP</name>
        <dbReference type="ChEBI" id="CHEBI:30616"/>
    </ligand>
</feature>
<dbReference type="PROSITE" id="PS50163">
    <property type="entry name" value="RECA_3"/>
    <property type="match status" value="1"/>
</dbReference>
<proteinExistence type="inferred from homology"/>
<accession>A0AAX4HQT1</accession>
<dbReference type="PROSITE" id="PS50162">
    <property type="entry name" value="RECA_2"/>
    <property type="match status" value="1"/>
</dbReference>
<dbReference type="PANTHER" id="PTHR45900:SF1">
    <property type="entry name" value="MITOCHONDRIAL DNA REPAIR PROTEIN RECA HOMOLOG-RELATED"/>
    <property type="match status" value="1"/>
</dbReference>
<dbReference type="Gene3D" id="3.40.50.300">
    <property type="entry name" value="P-loop containing nucleotide triphosphate hydrolases"/>
    <property type="match status" value="1"/>
</dbReference>
<evidence type="ECO:0000313" key="16">
    <source>
        <dbReference type="Proteomes" id="UP001324634"/>
    </source>
</evidence>
<dbReference type="HAMAP" id="MF_00268">
    <property type="entry name" value="RecA"/>
    <property type="match status" value="1"/>
</dbReference>
<evidence type="ECO:0000256" key="2">
    <source>
        <dbReference type="ARBA" id="ARBA00015553"/>
    </source>
</evidence>
<name>A0AAX4HQT1_9BACT</name>
<dbReference type="GO" id="GO:0006310">
    <property type="term" value="P:DNA recombination"/>
    <property type="evidence" value="ECO:0007669"/>
    <property type="project" value="UniProtKB-UniRule"/>
</dbReference>
<sequence>MSLNHANTADAANKKKALDLALSTIEKQFGKGAIMRLDSAEAAEKVPAISTGSLGIDLALGVGGIPQGRIIEIYGPESSGKTTMTLHIAAECQKAGGTVAFIDAEHALDTVYAAKLGVDIPNTLISQPDSGEQALEITDMLVRSGAVNLLIVDSVAALTPKAELEGDMGDSHMGLQARLMSQALRKLTGSIARSNCTVIFINQLRMKIGVMFGNPETTTGGNALKFYASVRMDIRRTGALKDGEEVIGNRTKVKIVKNKVAPPFREVEFDIMYGQGISKEGDLLDVAANEGIVEKAGAWYSYNNSKLGQGREASKEFLKNNVELMNEIRQKVLAKHGIIKSAEMANVDMSTGEIKEEKAAPAKKTVKQ</sequence>
<dbReference type="Pfam" id="PF00154">
    <property type="entry name" value="RecA_N"/>
    <property type="match status" value="1"/>
</dbReference>
<dbReference type="GO" id="GO:0003697">
    <property type="term" value="F:single-stranded DNA binding"/>
    <property type="evidence" value="ECO:0007669"/>
    <property type="project" value="UniProtKB-UniRule"/>
</dbReference>
<evidence type="ECO:0000259" key="14">
    <source>
        <dbReference type="PROSITE" id="PS50163"/>
    </source>
</evidence>
<evidence type="ECO:0000256" key="4">
    <source>
        <dbReference type="ARBA" id="ARBA00022763"/>
    </source>
</evidence>
<evidence type="ECO:0000256" key="1">
    <source>
        <dbReference type="ARBA" id="ARBA00009391"/>
    </source>
</evidence>
<keyword evidence="8 10" id="KW-0234">DNA repair</keyword>
<reference evidence="15 16" key="1">
    <citation type="submission" date="2023-11" db="EMBL/GenBank/DDBJ databases">
        <title>Peredibacter starrii A3.12.</title>
        <authorList>
            <person name="Mitchell R.J."/>
        </authorList>
    </citation>
    <scope>NUCLEOTIDE SEQUENCE [LARGE SCALE GENOMIC DNA]</scope>
    <source>
        <strain evidence="15 16">A3.12</strain>
    </source>
</reference>
<feature type="domain" description="RecA family profile 1" evidence="13">
    <location>
        <begin position="45"/>
        <end position="204"/>
    </location>
</feature>
<gene>
    <name evidence="10 15" type="primary">recA</name>
    <name evidence="15" type="ORF">SOO65_02295</name>
</gene>
<dbReference type="InterPro" id="IPR013765">
    <property type="entry name" value="DNA_recomb/repair_RecA"/>
</dbReference>
<dbReference type="Pfam" id="PF21096">
    <property type="entry name" value="RecA_C"/>
    <property type="match status" value="1"/>
</dbReference>
<dbReference type="GO" id="GO:0009432">
    <property type="term" value="P:SOS response"/>
    <property type="evidence" value="ECO:0007669"/>
    <property type="project" value="UniProtKB-UniRule"/>
</dbReference>
<evidence type="ECO:0000256" key="6">
    <source>
        <dbReference type="ARBA" id="ARBA00023125"/>
    </source>
</evidence>
<evidence type="ECO:0000256" key="8">
    <source>
        <dbReference type="ARBA" id="ARBA00023204"/>
    </source>
</evidence>
<dbReference type="InterPro" id="IPR020588">
    <property type="entry name" value="RecA_ATP-bd"/>
</dbReference>
<keyword evidence="9 10" id="KW-0742">SOS response</keyword>
<dbReference type="InterPro" id="IPR027417">
    <property type="entry name" value="P-loop_NTPase"/>
</dbReference>
<dbReference type="InterPro" id="IPR020584">
    <property type="entry name" value="DNA_recomb/repair_RecA_CS"/>
</dbReference>
<dbReference type="InterPro" id="IPR023400">
    <property type="entry name" value="RecA_C_sf"/>
</dbReference>
<dbReference type="GO" id="GO:0005524">
    <property type="term" value="F:ATP binding"/>
    <property type="evidence" value="ECO:0007669"/>
    <property type="project" value="UniProtKB-UniRule"/>
</dbReference>
<evidence type="ECO:0000256" key="12">
    <source>
        <dbReference type="RuleBase" id="RU004527"/>
    </source>
</evidence>
<dbReference type="GO" id="GO:0003684">
    <property type="term" value="F:damaged DNA binding"/>
    <property type="evidence" value="ECO:0007669"/>
    <property type="project" value="UniProtKB-UniRule"/>
</dbReference>
<dbReference type="GO" id="GO:0005829">
    <property type="term" value="C:cytosol"/>
    <property type="evidence" value="ECO:0007669"/>
    <property type="project" value="TreeGrafter"/>
</dbReference>
<evidence type="ECO:0000256" key="10">
    <source>
        <dbReference type="HAMAP-Rule" id="MF_00268"/>
    </source>
</evidence>
<dbReference type="EMBL" id="CP139487">
    <property type="protein sequence ID" value="WPU65570.1"/>
    <property type="molecule type" value="Genomic_DNA"/>
</dbReference>
<dbReference type="InterPro" id="IPR020587">
    <property type="entry name" value="RecA_monomer-monomer_interface"/>
</dbReference>
<keyword evidence="3 10" id="KW-0547">Nucleotide-binding</keyword>
<evidence type="ECO:0000256" key="9">
    <source>
        <dbReference type="ARBA" id="ARBA00023236"/>
    </source>
</evidence>
<dbReference type="FunFam" id="3.40.50.300:FF:000087">
    <property type="entry name" value="Recombinase RecA"/>
    <property type="match status" value="1"/>
</dbReference>
<dbReference type="AlphaFoldDB" id="A0AAX4HQT1"/>
<feature type="domain" description="RecA family profile 2" evidence="14">
    <location>
        <begin position="209"/>
        <end position="282"/>
    </location>
</feature>
<dbReference type="Proteomes" id="UP001324634">
    <property type="component" value="Chromosome"/>
</dbReference>
<comment type="function">
    <text evidence="10">Can catalyze the hydrolysis of ATP in the presence of single-stranded DNA, the ATP-dependent uptake of single-stranded DNA by duplex DNA, and the ATP-dependent hybridization of homologous single-stranded DNAs. It interacts with LexA causing its activation and leading to its autocatalytic cleavage.</text>
</comment>
<dbReference type="InterPro" id="IPR049261">
    <property type="entry name" value="RecA-like_C"/>
</dbReference>